<name>A0A8T0XL56_PANVG</name>
<dbReference type="EMBL" id="CM029037">
    <property type="protein sequence ID" value="KAG2657953.1"/>
    <property type="molecule type" value="Genomic_DNA"/>
</dbReference>
<gene>
    <name evidence="2" type="ORF">PVAP13_1KG163605</name>
</gene>
<evidence type="ECO:0000313" key="3">
    <source>
        <dbReference type="Proteomes" id="UP000823388"/>
    </source>
</evidence>
<feature type="compositionally biased region" description="Basic and acidic residues" evidence="1">
    <location>
        <begin position="104"/>
        <end position="116"/>
    </location>
</feature>
<evidence type="ECO:0000256" key="1">
    <source>
        <dbReference type="SAM" id="MobiDB-lite"/>
    </source>
</evidence>
<reference evidence="2 3" key="1">
    <citation type="submission" date="2020-05" db="EMBL/GenBank/DDBJ databases">
        <title>WGS assembly of Panicum virgatum.</title>
        <authorList>
            <person name="Lovell J.T."/>
            <person name="Jenkins J."/>
            <person name="Shu S."/>
            <person name="Juenger T.E."/>
            <person name="Schmutz J."/>
        </authorList>
    </citation>
    <scope>NUCLEOTIDE SEQUENCE [LARGE SCALE GENOMIC DNA]</scope>
    <source>
        <strain evidence="3">cv. AP13</strain>
    </source>
</reference>
<keyword evidence="3" id="KW-1185">Reference proteome</keyword>
<comment type="caution">
    <text evidence="2">The sequence shown here is derived from an EMBL/GenBank/DDBJ whole genome shotgun (WGS) entry which is preliminary data.</text>
</comment>
<evidence type="ECO:0000313" key="2">
    <source>
        <dbReference type="EMBL" id="KAG2657953.1"/>
    </source>
</evidence>
<dbReference type="Proteomes" id="UP000823388">
    <property type="component" value="Chromosome 1K"/>
</dbReference>
<feature type="compositionally biased region" description="Basic residues" evidence="1">
    <location>
        <begin position="27"/>
        <end position="36"/>
    </location>
</feature>
<feature type="compositionally biased region" description="Basic residues" evidence="1">
    <location>
        <begin position="1"/>
        <end position="19"/>
    </location>
</feature>
<accession>A0A8T0XL56</accession>
<protein>
    <submittedName>
        <fullName evidence="2">Uncharacterized protein</fullName>
    </submittedName>
</protein>
<proteinExistence type="predicted"/>
<organism evidence="2 3">
    <name type="scientific">Panicum virgatum</name>
    <name type="common">Blackwell switchgrass</name>
    <dbReference type="NCBI Taxonomy" id="38727"/>
    <lineage>
        <taxon>Eukaryota</taxon>
        <taxon>Viridiplantae</taxon>
        <taxon>Streptophyta</taxon>
        <taxon>Embryophyta</taxon>
        <taxon>Tracheophyta</taxon>
        <taxon>Spermatophyta</taxon>
        <taxon>Magnoliopsida</taxon>
        <taxon>Liliopsida</taxon>
        <taxon>Poales</taxon>
        <taxon>Poaceae</taxon>
        <taxon>PACMAD clade</taxon>
        <taxon>Panicoideae</taxon>
        <taxon>Panicodae</taxon>
        <taxon>Paniceae</taxon>
        <taxon>Panicinae</taxon>
        <taxon>Panicum</taxon>
        <taxon>Panicum sect. Hiantes</taxon>
    </lineage>
</organism>
<sequence length="116" mass="12576">MNRTTGAKKKGKNPHHLNLHRSEVVCLHRRARGSAHHRTEPEPPAAGESASLASQGLLAHPVVPCARVASPGLPDGHSKRNRGAPGARTRRLGRLLIEQEENEREAAEDPRGGERT</sequence>
<feature type="region of interest" description="Disordered" evidence="1">
    <location>
        <begin position="67"/>
        <end position="116"/>
    </location>
</feature>
<feature type="region of interest" description="Disordered" evidence="1">
    <location>
        <begin position="1"/>
        <end position="55"/>
    </location>
</feature>
<dbReference type="AlphaFoldDB" id="A0A8T0XL56"/>